<evidence type="ECO:0000313" key="2">
    <source>
        <dbReference type="Proteomes" id="UP001373714"/>
    </source>
</evidence>
<keyword evidence="2" id="KW-1185">Reference proteome</keyword>
<dbReference type="AlphaFoldDB" id="A0AAV9UP03"/>
<proteinExistence type="predicted"/>
<dbReference type="InterPro" id="IPR038883">
    <property type="entry name" value="AN11006-like"/>
</dbReference>
<gene>
    <name evidence="1" type="ORF">TWF730_010688</name>
</gene>
<dbReference type="Proteomes" id="UP001373714">
    <property type="component" value="Unassembled WGS sequence"/>
</dbReference>
<sequence length="350" mass="40461">MTAPFPFLSLPREIRDEVYTYIVHFPVPPIPSGRVERSVKEHYVLPHPGCELELSILRVNRQIHLEASEALYSRNVFHFQVVTSSSVADTGPREYVRAYYDSPWENLVCFRQGTVGHLDDREIRENFRSTPLISYFGPRKVYKSQEGTRVANGVVQLQLPPLRYRHLIRHIRFDVRDFRTCPLYNADDDEDTRDLMRETLLPFAHRLKDVLSDAGEKAHVKIVLESDIGNYEHAAGVSKTTQTQRDGRYEGLVEMVWPLTNGPWRSTILLSKGLDQQFGGRGITERVLAECHENTGSESREEGQDMASWKMQCYWNFKASFGIRYEVRGEEQFGTLVKRPEMVKFSDTDT</sequence>
<dbReference type="PANTHER" id="PTHR42085">
    <property type="entry name" value="F-BOX DOMAIN-CONTAINING PROTEIN"/>
    <property type="match status" value="1"/>
</dbReference>
<comment type="caution">
    <text evidence="1">The sequence shown here is derived from an EMBL/GenBank/DDBJ whole genome shotgun (WGS) entry which is preliminary data.</text>
</comment>
<protein>
    <submittedName>
        <fullName evidence="1">Uncharacterized protein</fullName>
    </submittedName>
</protein>
<name>A0AAV9UP03_9PEZI</name>
<evidence type="ECO:0000313" key="1">
    <source>
        <dbReference type="EMBL" id="KAK6346362.1"/>
    </source>
</evidence>
<dbReference type="PANTHER" id="PTHR42085:SF2">
    <property type="entry name" value="F-BOX DOMAIN-CONTAINING PROTEIN"/>
    <property type="match status" value="1"/>
</dbReference>
<accession>A0AAV9UP03</accession>
<dbReference type="EMBL" id="JAVHNS010000008">
    <property type="protein sequence ID" value="KAK6346362.1"/>
    <property type="molecule type" value="Genomic_DNA"/>
</dbReference>
<organism evidence="1 2">
    <name type="scientific">Orbilia blumenaviensis</name>
    <dbReference type="NCBI Taxonomy" id="1796055"/>
    <lineage>
        <taxon>Eukaryota</taxon>
        <taxon>Fungi</taxon>
        <taxon>Dikarya</taxon>
        <taxon>Ascomycota</taxon>
        <taxon>Pezizomycotina</taxon>
        <taxon>Orbiliomycetes</taxon>
        <taxon>Orbiliales</taxon>
        <taxon>Orbiliaceae</taxon>
        <taxon>Orbilia</taxon>
    </lineage>
</organism>
<reference evidence="1 2" key="1">
    <citation type="submission" date="2019-10" db="EMBL/GenBank/DDBJ databases">
        <authorList>
            <person name="Palmer J.M."/>
        </authorList>
    </citation>
    <scope>NUCLEOTIDE SEQUENCE [LARGE SCALE GENOMIC DNA]</scope>
    <source>
        <strain evidence="1 2">TWF730</strain>
    </source>
</reference>